<feature type="transmembrane region" description="Helical" evidence="1">
    <location>
        <begin position="21"/>
        <end position="45"/>
    </location>
</feature>
<evidence type="ECO:0000313" key="2">
    <source>
        <dbReference type="EMBL" id="VDM66019.1"/>
    </source>
</evidence>
<dbReference type="AlphaFoldDB" id="A0A3P7IGY6"/>
<gene>
    <name evidence="2" type="ORF">SVUK_LOCUS1017</name>
</gene>
<evidence type="ECO:0000256" key="1">
    <source>
        <dbReference type="SAM" id="Phobius"/>
    </source>
</evidence>
<keyword evidence="1" id="KW-1133">Transmembrane helix</keyword>
<dbReference type="EMBL" id="UYYB01001899">
    <property type="protein sequence ID" value="VDM66019.1"/>
    <property type="molecule type" value="Genomic_DNA"/>
</dbReference>
<sequence>MTMKNLKKLNRLGSISMGSSIFALTSLLLGVPYLFVIICDVDMFINKQFPETVVSNLFSQKQLQV</sequence>
<evidence type="ECO:0000313" key="3">
    <source>
        <dbReference type="Proteomes" id="UP000270094"/>
    </source>
</evidence>
<reference evidence="2 3" key="1">
    <citation type="submission" date="2018-11" db="EMBL/GenBank/DDBJ databases">
        <authorList>
            <consortium name="Pathogen Informatics"/>
        </authorList>
    </citation>
    <scope>NUCLEOTIDE SEQUENCE [LARGE SCALE GENOMIC DNA]</scope>
</reference>
<protein>
    <submittedName>
        <fullName evidence="2">Uncharacterized protein</fullName>
    </submittedName>
</protein>
<name>A0A3P7IGY6_STRVU</name>
<dbReference type="OrthoDB" id="5870622at2759"/>
<keyword evidence="3" id="KW-1185">Reference proteome</keyword>
<dbReference type="Proteomes" id="UP000270094">
    <property type="component" value="Unassembled WGS sequence"/>
</dbReference>
<organism evidence="2 3">
    <name type="scientific">Strongylus vulgaris</name>
    <name type="common">Blood worm</name>
    <dbReference type="NCBI Taxonomy" id="40348"/>
    <lineage>
        <taxon>Eukaryota</taxon>
        <taxon>Metazoa</taxon>
        <taxon>Ecdysozoa</taxon>
        <taxon>Nematoda</taxon>
        <taxon>Chromadorea</taxon>
        <taxon>Rhabditida</taxon>
        <taxon>Rhabditina</taxon>
        <taxon>Rhabditomorpha</taxon>
        <taxon>Strongyloidea</taxon>
        <taxon>Strongylidae</taxon>
        <taxon>Strongylus</taxon>
    </lineage>
</organism>
<accession>A0A3P7IGY6</accession>
<keyword evidence="1" id="KW-0472">Membrane</keyword>
<proteinExistence type="predicted"/>
<keyword evidence="1" id="KW-0812">Transmembrane</keyword>